<dbReference type="InterPro" id="IPR038883">
    <property type="entry name" value="AN11006-like"/>
</dbReference>
<feature type="domain" description="DUF7730" evidence="2">
    <location>
        <begin position="159"/>
        <end position="278"/>
    </location>
</feature>
<accession>A0A423WRE5</accession>
<dbReference type="PANTHER" id="PTHR42085:SF1">
    <property type="entry name" value="F-BOX DOMAIN-CONTAINING PROTEIN"/>
    <property type="match status" value="1"/>
</dbReference>
<sequence length="329" mass="38066">MARLSRPKSSERMHYFRSRLRKASCMNDDDSCEDHSDDDLPPPHPSTSLSPSPGQEELIASSPSSLRTALSKIRPEDMNQQLQSAFFTSLPPEIRLESNQDEEDPMQMDSWPGWRGKNQPPRWFWHAWGLRLRWGAHWRCQADAMTAWKTSDDGTCVDERSLRRGNYMDVFLTCKKIYSEAVESFFESTTLIFTASEDAYRFFVQQPHAYQSKIHALDFSFTHFKDHLFLQPIASEHPRLAVGSNVPVSQDVWKPLMLCVREKLPELRRLRVHLSTSAPPERVEMFLEVLRTWVQDGYGKIEERDDGLVYVGEGMQQAGLRSDVEEQEP</sequence>
<dbReference type="Proteomes" id="UP000283895">
    <property type="component" value="Unassembled WGS sequence"/>
</dbReference>
<proteinExistence type="predicted"/>
<organism evidence="3 4">
    <name type="scientific">Cytospora schulzeri</name>
    <dbReference type="NCBI Taxonomy" id="448051"/>
    <lineage>
        <taxon>Eukaryota</taxon>
        <taxon>Fungi</taxon>
        <taxon>Dikarya</taxon>
        <taxon>Ascomycota</taxon>
        <taxon>Pezizomycotina</taxon>
        <taxon>Sordariomycetes</taxon>
        <taxon>Sordariomycetidae</taxon>
        <taxon>Diaporthales</taxon>
        <taxon>Cytosporaceae</taxon>
        <taxon>Cytospora</taxon>
    </lineage>
</organism>
<comment type="caution">
    <text evidence="3">The sequence shown here is derived from an EMBL/GenBank/DDBJ whole genome shotgun (WGS) entry which is preliminary data.</text>
</comment>
<dbReference type="PANTHER" id="PTHR42085">
    <property type="entry name" value="F-BOX DOMAIN-CONTAINING PROTEIN"/>
    <property type="match status" value="1"/>
</dbReference>
<evidence type="ECO:0000313" key="4">
    <source>
        <dbReference type="Proteomes" id="UP000283895"/>
    </source>
</evidence>
<gene>
    <name evidence="3" type="ORF">VMCG_05207</name>
</gene>
<dbReference type="Pfam" id="PF24864">
    <property type="entry name" value="DUF7730"/>
    <property type="match status" value="1"/>
</dbReference>
<dbReference type="AlphaFoldDB" id="A0A423WRE5"/>
<dbReference type="EMBL" id="LKEA01000012">
    <property type="protein sequence ID" value="ROW05795.1"/>
    <property type="molecule type" value="Genomic_DNA"/>
</dbReference>
<evidence type="ECO:0000313" key="3">
    <source>
        <dbReference type="EMBL" id="ROW05795.1"/>
    </source>
</evidence>
<evidence type="ECO:0000256" key="1">
    <source>
        <dbReference type="SAM" id="MobiDB-lite"/>
    </source>
</evidence>
<dbReference type="OrthoDB" id="4757095at2759"/>
<dbReference type="InterPro" id="IPR056632">
    <property type="entry name" value="DUF7730"/>
</dbReference>
<feature type="compositionally biased region" description="Acidic residues" evidence="1">
    <location>
        <begin position="27"/>
        <end position="40"/>
    </location>
</feature>
<protein>
    <recommendedName>
        <fullName evidence="2">DUF7730 domain-containing protein</fullName>
    </recommendedName>
</protein>
<dbReference type="STRING" id="356882.A0A423WRE5"/>
<name>A0A423WRE5_9PEZI</name>
<keyword evidence="4" id="KW-1185">Reference proteome</keyword>
<reference evidence="3 4" key="1">
    <citation type="submission" date="2015-09" db="EMBL/GenBank/DDBJ databases">
        <title>Host preference determinants of Valsa canker pathogens revealed by comparative genomics.</title>
        <authorList>
            <person name="Yin Z."/>
            <person name="Huang L."/>
        </authorList>
    </citation>
    <scope>NUCLEOTIDE SEQUENCE [LARGE SCALE GENOMIC DNA]</scope>
    <source>
        <strain evidence="3 4">03-1</strain>
    </source>
</reference>
<evidence type="ECO:0000259" key="2">
    <source>
        <dbReference type="Pfam" id="PF24864"/>
    </source>
</evidence>
<feature type="region of interest" description="Disordered" evidence="1">
    <location>
        <begin position="23"/>
        <end position="63"/>
    </location>
</feature>